<evidence type="ECO:0000313" key="2">
    <source>
        <dbReference type="EnsemblMetazoa" id="BGLB025807-PA"/>
    </source>
</evidence>
<dbReference type="OrthoDB" id="6046745at2759"/>
<evidence type="ECO:0000256" key="1">
    <source>
        <dbReference type="SAM" id="SignalP"/>
    </source>
</evidence>
<accession>A0A2C9L0T9</accession>
<dbReference type="KEGG" id="bgt:106054010"/>
<reference evidence="2" key="1">
    <citation type="submission" date="2020-05" db="UniProtKB">
        <authorList>
            <consortium name="EnsemblMetazoa"/>
        </authorList>
    </citation>
    <scope>IDENTIFICATION</scope>
    <source>
        <strain evidence="2">BB02</strain>
    </source>
</reference>
<dbReference type="RefSeq" id="XP_013065167.2">
    <property type="nucleotide sequence ID" value="XM_013209713.2"/>
</dbReference>
<feature type="chain" id="PRO_5012383780" evidence="1">
    <location>
        <begin position="19"/>
        <end position="198"/>
    </location>
</feature>
<proteinExistence type="predicted"/>
<dbReference type="VEuPathDB" id="VectorBase:BGLB025807"/>
<dbReference type="Proteomes" id="UP000076420">
    <property type="component" value="Unassembled WGS sequence"/>
</dbReference>
<organism evidence="2 3">
    <name type="scientific">Biomphalaria glabrata</name>
    <name type="common">Bloodfluke planorb</name>
    <name type="synonym">Freshwater snail</name>
    <dbReference type="NCBI Taxonomy" id="6526"/>
    <lineage>
        <taxon>Eukaryota</taxon>
        <taxon>Metazoa</taxon>
        <taxon>Spiralia</taxon>
        <taxon>Lophotrochozoa</taxon>
        <taxon>Mollusca</taxon>
        <taxon>Gastropoda</taxon>
        <taxon>Heterobranchia</taxon>
        <taxon>Euthyneura</taxon>
        <taxon>Panpulmonata</taxon>
        <taxon>Hygrophila</taxon>
        <taxon>Lymnaeoidea</taxon>
        <taxon>Planorbidae</taxon>
        <taxon>Biomphalaria</taxon>
    </lineage>
</organism>
<feature type="signal peptide" evidence="1">
    <location>
        <begin position="1"/>
        <end position="18"/>
    </location>
</feature>
<sequence>MHQLFFYVAVTCLVAVMGQSPVTVCQPAVYQVNYTNLLTGDTGYIVADFSKDLMAEISTKTNIRLVKDFKNLKTYEIPNNSSCRQSTLSPCKVQHQCLPPYARLVPQQTGAIGNPRSGYYLTTQTWEIPTAYDVLYRITYTSHSGIPAWPVLSQELGYRGTNNIYQFVSPLAAITDTKALVIPNNCVPNDILAAIKTK</sequence>
<dbReference type="VEuPathDB" id="VectorBase:BGLAX_044832"/>
<name>A0A2C9L0T9_BIOGL</name>
<dbReference type="AlphaFoldDB" id="A0A2C9L0T9"/>
<protein>
    <submittedName>
        <fullName evidence="2">Uncharacterized protein</fullName>
    </submittedName>
</protein>
<evidence type="ECO:0000313" key="3">
    <source>
        <dbReference type="Proteomes" id="UP000076420"/>
    </source>
</evidence>
<keyword evidence="1" id="KW-0732">Signal</keyword>
<gene>
    <name evidence="2" type="primary">106054010</name>
</gene>
<dbReference type="EnsemblMetazoa" id="BGLB025807-RA">
    <property type="protein sequence ID" value="BGLB025807-PA"/>
    <property type="gene ID" value="BGLB025807"/>
</dbReference>